<evidence type="ECO:0008006" key="4">
    <source>
        <dbReference type="Google" id="ProtNLM"/>
    </source>
</evidence>
<accession>A0A2J7THD5</accession>
<feature type="chain" id="PRO_5014440943" description="Apple domain-containing protein" evidence="1">
    <location>
        <begin position="23"/>
        <end position="98"/>
    </location>
</feature>
<organism evidence="2 3">
    <name type="scientific">Methylocella silvestris</name>
    <dbReference type="NCBI Taxonomy" id="199596"/>
    <lineage>
        <taxon>Bacteria</taxon>
        <taxon>Pseudomonadati</taxon>
        <taxon>Pseudomonadota</taxon>
        <taxon>Alphaproteobacteria</taxon>
        <taxon>Hyphomicrobiales</taxon>
        <taxon>Beijerinckiaceae</taxon>
        <taxon>Methylocella</taxon>
    </lineage>
</organism>
<feature type="signal peptide" evidence="1">
    <location>
        <begin position="1"/>
        <end position="22"/>
    </location>
</feature>
<dbReference type="AlphaFoldDB" id="A0A2J7THD5"/>
<keyword evidence="1" id="KW-0732">Signal</keyword>
<evidence type="ECO:0000313" key="2">
    <source>
        <dbReference type="EMBL" id="PNG26178.1"/>
    </source>
</evidence>
<protein>
    <recommendedName>
        <fullName evidence="4">Apple domain-containing protein</fullName>
    </recommendedName>
</protein>
<dbReference type="EMBL" id="PDZR01000009">
    <property type="protein sequence ID" value="PNG26178.1"/>
    <property type="molecule type" value="Genomic_DNA"/>
</dbReference>
<evidence type="ECO:0000256" key="1">
    <source>
        <dbReference type="SAM" id="SignalP"/>
    </source>
</evidence>
<gene>
    <name evidence="2" type="ORF">CR492_10065</name>
</gene>
<dbReference type="RefSeq" id="WP_102843604.1">
    <property type="nucleotide sequence ID" value="NZ_PDZR01000009.1"/>
</dbReference>
<proteinExistence type="predicted"/>
<dbReference type="OrthoDB" id="8456018at2"/>
<comment type="caution">
    <text evidence="2">The sequence shown here is derived from an EMBL/GenBank/DDBJ whole genome shotgun (WGS) entry which is preliminary data.</text>
</comment>
<reference evidence="2 3" key="1">
    <citation type="submission" date="2017-10" db="EMBL/GenBank/DDBJ databases">
        <title>Genome announcement of Methylocella silvestris TVC from permafrost.</title>
        <authorList>
            <person name="Wang J."/>
            <person name="Geng K."/>
            <person name="Ul-Haque F."/>
            <person name="Crombie A.T."/>
            <person name="Street L.E."/>
            <person name="Wookey P.A."/>
            <person name="Murrell J.C."/>
            <person name="Pratscher J."/>
        </authorList>
    </citation>
    <scope>NUCLEOTIDE SEQUENCE [LARGE SCALE GENOMIC DNA]</scope>
    <source>
        <strain evidence="2 3">TVC</strain>
    </source>
</reference>
<evidence type="ECO:0000313" key="3">
    <source>
        <dbReference type="Proteomes" id="UP000236286"/>
    </source>
</evidence>
<sequence>MLRRLSLSLLLVASAASFEVRAEGVNAPIVFVQFMGTPGEPDVVPMPPAADDPQDWEEEAEASAPARTCVKMCAADYSPCDPIYFKTEDGRCDGVHFR</sequence>
<dbReference type="Proteomes" id="UP000236286">
    <property type="component" value="Unassembled WGS sequence"/>
</dbReference>
<name>A0A2J7THD5_METSI</name>